<dbReference type="Proteomes" id="UP001416858">
    <property type="component" value="Unassembled WGS sequence"/>
</dbReference>
<reference evidence="1 2" key="1">
    <citation type="submission" date="2024-02" db="EMBL/GenBank/DDBJ databases">
        <title>Rhodopirellula caenicola NBRC 110016.</title>
        <authorList>
            <person name="Ichikawa N."/>
            <person name="Katano-Makiyama Y."/>
            <person name="Hidaka K."/>
        </authorList>
    </citation>
    <scope>NUCLEOTIDE SEQUENCE [LARGE SCALE GENOMIC DNA]</scope>
    <source>
        <strain evidence="1 2">NBRC 110016</strain>
    </source>
</reference>
<keyword evidence="2" id="KW-1185">Reference proteome</keyword>
<proteinExistence type="predicted"/>
<accession>A0ABP9VZE3</accession>
<organism evidence="1 2">
    <name type="scientific">Novipirellula caenicola</name>
    <dbReference type="NCBI Taxonomy" id="1536901"/>
    <lineage>
        <taxon>Bacteria</taxon>
        <taxon>Pseudomonadati</taxon>
        <taxon>Planctomycetota</taxon>
        <taxon>Planctomycetia</taxon>
        <taxon>Pirellulales</taxon>
        <taxon>Pirellulaceae</taxon>
        <taxon>Novipirellula</taxon>
    </lineage>
</organism>
<comment type="caution">
    <text evidence="1">The sequence shown here is derived from an EMBL/GenBank/DDBJ whole genome shotgun (WGS) entry which is preliminary data.</text>
</comment>
<evidence type="ECO:0000313" key="2">
    <source>
        <dbReference type="Proteomes" id="UP001416858"/>
    </source>
</evidence>
<protein>
    <recommendedName>
        <fullName evidence="3">Type II toxin-antitoxin system ParD family antitoxin</fullName>
    </recommendedName>
</protein>
<dbReference type="EMBL" id="BAABRO010000024">
    <property type="protein sequence ID" value="GAA5510504.1"/>
    <property type="molecule type" value="Genomic_DNA"/>
</dbReference>
<gene>
    <name evidence="1" type="ORF">Rcae01_06012</name>
</gene>
<evidence type="ECO:0008006" key="3">
    <source>
        <dbReference type="Google" id="ProtNLM"/>
    </source>
</evidence>
<dbReference type="RefSeq" id="WP_345688472.1">
    <property type="nucleotide sequence ID" value="NZ_BAABRO010000024.1"/>
</dbReference>
<evidence type="ECO:0000313" key="1">
    <source>
        <dbReference type="EMBL" id="GAA5510504.1"/>
    </source>
</evidence>
<name>A0ABP9VZE3_9BACT</name>
<sequence>MTIEISSEYESVLRHLVASGVFPSTKSALEHALRLLADEQRVTERINGEPSIRSMPKRVDIEELATEQNATPFDASRADPEDVWPENEQVDDFIAFINESRQDVPKSGG</sequence>